<dbReference type="EMBL" id="CP121196">
    <property type="protein sequence ID" value="XBH16757.1"/>
    <property type="molecule type" value="Genomic_DNA"/>
</dbReference>
<dbReference type="PANTHER" id="PTHR18964:SF149">
    <property type="entry name" value="BIFUNCTIONAL UDP-N-ACETYLGLUCOSAMINE 2-EPIMERASE_N-ACETYLMANNOSAMINE KINASE"/>
    <property type="match status" value="1"/>
</dbReference>
<dbReference type="InterPro" id="IPR000600">
    <property type="entry name" value="ROK"/>
</dbReference>
<gene>
    <name evidence="3" type="ORF">P8935_19550</name>
</gene>
<dbReference type="RefSeq" id="WP_348261985.1">
    <property type="nucleotide sequence ID" value="NZ_CP121196.1"/>
</dbReference>
<dbReference type="SUPFAM" id="SSF53067">
    <property type="entry name" value="Actin-like ATPase domain"/>
    <property type="match status" value="1"/>
</dbReference>
<dbReference type="Pfam" id="PF00480">
    <property type="entry name" value="ROK"/>
    <property type="match status" value="1"/>
</dbReference>
<dbReference type="AlphaFoldDB" id="A0AAU7DI56"/>
<dbReference type="InterPro" id="IPR043129">
    <property type="entry name" value="ATPase_NBD"/>
</dbReference>
<dbReference type="PANTHER" id="PTHR18964">
    <property type="entry name" value="ROK (REPRESSOR, ORF, KINASE) FAMILY"/>
    <property type="match status" value="1"/>
</dbReference>
<reference evidence="3" key="1">
    <citation type="submission" date="2023-03" db="EMBL/GenBank/DDBJ databases">
        <title>Edaphobacter sp.</title>
        <authorList>
            <person name="Huber K.J."/>
            <person name="Papendorf J."/>
            <person name="Pilke C."/>
            <person name="Bunk B."/>
            <person name="Sproeer C."/>
            <person name="Pester M."/>
        </authorList>
    </citation>
    <scope>NUCLEOTIDE SEQUENCE</scope>
    <source>
        <strain evidence="3">DSM 110680</strain>
    </source>
</reference>
<evidence type="ECO:0000256" key="2">
    <source>
        <dbReference type="SAM" id="MobiDB-lite"/>
    </source>
</evidence>
<feature type="compositionally biased region" description="Polar residues" evidence="2">
    <location>
        <begin position="12"/>
        <end position="23"/>
    </location>
</feature>
<sequence>MTAQPAKPSKAPRSTSPKTSNPITMCIDIGGSGLKAMLVDSKGHPVSERARVVTPAIPTPKAVLKGLEELHTALPNFDRVSVGFPGVIKKGVTYTAANLHPLWYGFPLEKELATRWKKPVRLANDAAVQGYGCIKGDGVELAITLGTGMGSSLFTDGRLCPGLELGHHPWLKDREYEDYLGRRGLDKYGKKRWNKLLQLAIEQTAKLFNWDHLYLGGGNTKKIDFKPGKNIEIVSNETGLLGGVALWREWD</sequence>
<accession>A0AAU7DI56</accession>
<name>A0AAU7DI56_9BACT</name>
<protein>
    <submittedName>
        <fullName evidence="3">ROK family protein</fullName>
    </submittedName>
</protein>
<comment type="similarity">
    <text evidence="1">Belongs to the ROK (NagC/XylR) family.</text>
</comment>
<feature type="region of interest" description="Disordered" evidence="2">
    <location>
        <begin position="1"/>
        <end position="23"/>
    </location>
</feature>
<proteinExistence type="inferred from homology"/>
<dbReference type="Gene3D" id="3.30.420.40">
    <property type="match status" value="2"/>
</dbReference>
<evidence type="ECO:0000313" key="3">
    <source>
        <dbReference type="EMBL" id="XBH16757.1"/>
    </source>
</evidence>
<organism evidence="3">
    <name type="scientific">Telmatobacter sp. DSM 110680</name>
    <dbReference type="NCBI Taxonomy" id="3036704"/>
    <lineage>
        <taxon>Bacteria</taxon>
        <taxon>Pseudomonadati</taxon>
        <taxon>Acidobacteriota</taxon>
        <taxon>Terriglobia</taxon>
        <taxon>Terriglobales</taxon>
        <taxon>Acidobacteriaceae</taxon>
        <taxon>Telmatobacter</taxon>
    </lineage>
</organism>
<evidence type="ECO:0000256" key="1">
    <source>
        <dbReference type="ARBA" id="ARBA00006479"/>
    </source>
</evidence>